<evidence type="ECO:0000313" key="5">
    <source>
        <dbReference type="EMBL" id="KAK2588769.1"/>
    </source>
</evidence>
<comment type="caution">
    <text evidence="5">The sequence shown here is derived from an EMBL/GenBank/DDBJ whole genome shotgun (WGS) entry which is preliminary data.</text>
</comment>
<dbReference type="PANTHER" id="PTHR46380:SF2">
    <property type="entry name" value="CYCLIN-D-BINDING MYB-LIKE TRANSCRIPTION FACTOR 1"/>
    <property type="match status" value="1"/>
</dbReference>
<evidence type="ECO:0000256" key="3">
    <source>
        <dbReference type="ARBA" id="ARBA00023242"/>
    </source>
</evidence>
<dbReference type="PANTHER" id="PTHR46380">
    <property type="entry name" value="CYCLIN-D-BINDING MYB-LIKE TRANSCRIPTION FACTOR 1"/>
    <property type="match status" value="1"/>
</dbReference>
<reference evidence="5" key="1">
    <citation type="submission" date="2021-08" db="EMBL/GenBank/DDBJ databases">
        <authorList>
            <person name="Misof B."/>
            <person name="Oliver O."/>
            <person name="Podsiadlowski L."/>
            <person name="Donath A."/>
            <person name="Peters R."/>
            <person name="Mayer C."/>
            <person name="Rust J."/>
            <person name="Gunkel S."/>
            <person name="Lesny P."/>
            <person name="Martin S."/>
            <person name="Oeyen J.P."/>
            <person name="Petersen M."/>
            <person name="Panagiotis P."/>
            <person name="Wilbrandt J."/>
            <person name="Tanja T."/>
        </authorList>
    </citation>
    <scope>NUCLEOTIDE SEQUENCE</scope>
    <source>
        <strain evidence="5">GBR_01_08_01A</strain>
        <tissue evidence="5">Thorax + abdomen</tissue>
    </source>
</reference>
<dbReference type="InterPro" id="IPR009057">
    <property type="entry name" value="Homeodomain-like_sf"/>
</dbReference>
<dbReference type="InterPro" id="IPR001005">
    <property type="entry name" value="SANT/Myb"/>
</dbReference>
<keyword evidence="2" id="KW-0238">DNA-binding</keyword>
<organism evidence="5 6">
    <name type="scientific">Odynerus spinipes</name>
    <dbReference type="NCBI Taxonomy" id="1348599"/>
    <lineage>
        <taxon>Eukaryota</taxon>
        <taxon>Metazoa</taxon>
        <taxon>Ecdysozoa</taxon>
        <taxon>Arthropoda</taxon>
        <taxon>Hexapoda</taxon>
        <taxon>Insecta</taxon>
        <taxon>Pterygota</taxon>
        <taxon>Neoptera</taxon>
        <taxon>Endopterygota</taxon>
        <taxon>Hymenoptera</taxon>
        <taxon>Apocrita</taxon>
        <taxon>Aculeata</taxon>
        <taxon>Vespoidea</taxon>
        <taxon>Vespidae</taxon>
        <taxon>Eumeninae</taxon>
        <taxon>Odynerus</taxon>
    </lineage>
</organism>
<protein>
    <recommendedName>
        <fullName evidence="4">Myb-like domain-containing protein</fullName>
    </recommendedName>
</protein>
<dbReference type="GO" id="GO:0000981">
    <property type="term" value="F:DNA-binding transcription factor activity, RNA polymerase II-specific"/>
    <property type="evidence" value="ECO:0007669"/>
    <property type="project" value="TreeGrafter"/>
</dbReference>
<dbReference type="GO" id="GO:0000978">
    <property type="term" value="F:RNA polymerase II cis-regulatory region sequence-specific DNA binding"/>
    <property type="evidence" value="ECO:0007669"/>
    <property type="project" value="TreeGrafter"/>
</dbReference>
<comment type="subcellular location">
    <subcellularLocation>
        <location evidence="1">Nucleus</location>
    </subcellularLocation>
</comment>
<dbReference type="EMBL" id="JAIFRP010000002">
    <property type="protein sequence ID" value="KAK2588769.1"/>
    <property type="molecule type" value="Genomic_DNA"/>
</dbReference>
<dbReference type="SUPFAM" id="SSF46689">
    <property type="entry name" value="Homeodomain-like"/>
    <property type="match status" value="1"/>
</dbReference>
<dbReference type="Gene3D" id="1.10.10.60">
    <property type="entry name" value="Homeodomain-like"/>
    <property type="match status" value="1"/>
</dbReference>
<keyword evidence="6" id="KW-1185">Reference proteome</keyword>
<accession>A0AAD9VVV6</accession>
<dbReference type="Pfam" id="PF13921">
    <property type="entry name" value="Myb_DNA-bind_6"/>
    <property type="match status" value="1"/>
</dbReference>
<evidence type="ECO:0000259" key="4">
    <source>
        <dbReference type="SMART" id="SM00717"/>
    </source>
</evidence>
<evidence type="ECO:0000256" key="2">
    <source>
        <dbReference type="ARBA" id="ARBA00023125"/>
    </source>
</evidence>
<dbReference type="SMART" id="SM00717">
    <property type="entry name" value="SANT"/>
    <property type="match status" value="1"/>
</dbReference>
<evidence type="ECO:0000313" key="6">
    <source>
        <dbReference type="Proteomes" id="UP001258017"/>
    </source>
</evidence>
<dbReference type="AlphaFoldDB" id="A0AAD9VVV6"/>
<proteinExistence type="predicted"/>
<keyword evidence="3" id="KW-0539">Nucleus</keyword>
<dbReference type="GO" id="GO:0005634">
    <property type="term" value="C:nucleus"/>
    <property type="evidence" value="ECO:0007669"/>
    <property type="project" value="UniProtKB-SubCell"/>
</dbReference>
<sequence length="565" mass="67166">MIGENSTCDIKVKCTLNSSFSIIDRHKNICETSTKRPFIKNTDEAEHNYSTAKKRKHSTDYDSGSIEDLIKLEVDDSNNLNGFKSLVSDDLNTSVKCNSPETLTPEMISDDIEIKDEIIDSSPNNYSNDIEQPKLIKDTDTISEKYDKCYSKKNSIVKRSKTKKNENNISVEVEDILEELETIEQNEQISDSDREKLKKLRITLVHKVPPQHEIELYAARRPPTYRQQKLFKKYGPIRKGVFSAQENEIIQKNWKKFCELHNWDTKNVKPFLSFKDKCKFYIKSAEERKKFIQFLANGLPWRTLYSVYWRFKKLNSSYICKRYTPEEDEKILAYVQDTSTNVNKKFSDLAKILNRTRHSVWTHYQRLKKKHKIKKHDISLSQVRWVLPLITRYIKKLLKITKCKDIKELKNAYIPKVVWKKLQKKLNIDYKILKRFWLLQLHMQLFYPNPIYMNDIKIQLIEYMYGKGISDGREIVWSNLVKYFDGMTSTFLNKIFTTLTYECDVIEYRRKSLLDAIEYLYEKKIPEIREQHDDKYLPWIQYTNGIIKVFSEEEMNEFKNGIDSC</sequence>
<feature type="domain" description="Myb-like" evidence="4">
    <location>
        <begin position="319"/>
        <end position="370"/>
    </location>
</feature>
<dbReference type="Proteomes" id="UP001258017">
    <property type="component" value="Unassembled WGS sequence"/>
</dbReference>
<reference evidence="5" key="2">
    <citation type="journal article" date="2023" name="Commun. Biol.">
        <title>Intrasexual cuticular hydrocarbon dimorphism in a wasp sheds light on hydrocarbon biosynthesis genes in Hymenoptera.</title>
        <authorList>
            <person name="Moris V.C."/>
            <person name="Podsiadlowski L."/>
            <person name="Martin S."/>
            <person name="Oeyen J.P."/>
            <person name="Donath A."/>
            <person name="Petersen M."/>
            <person name="Wilbrandt J."/>
            <person name="Misof B."/>
            <person name="Liedtke D."/>
            <person name="Thamm M."/>
            <person name="Scheiner R."/>
            <person name="Schmitt T."/>
            <person name="Niehuis O."/>
        </authorList>
    </citation>
    <scope>NUCLEOTIDE SEQUENCE</scope>
    <source>
        <strain evidence="5">GBR_01_08_01A</strain>
    </source>
</reference>
<dbReference type="InterPro" id="IPR051651">
    <property type="entry name" value="DMTF1_DNA-bind_reg"/>
</dbReference>
<gene>
    <name evidence="5" type="ORF">KPH14_001649</name>
</gene>
<name>A0AAD9VVV6_9HYME</name>
<evidence type="ECO:0000256" key="1">
    <source>
        <dbReference type="ARBA" id="ARBA00004123"/>
    </source>
</evidence>